<keyword evidence="1" id="KW-0812">Transmembrane</keyword>
<dbReference type="SMART" id="SM00267">
    <property type="entry name" value="GGDEF"/>
    <property type="match status" value="1"/>
</dbReference>
<dbReference type="RefSeq" id="WP_343057644.1">
    <property type="nucleotide sequence ID" value="NZ_JACHFN010000004.1"/>
</dbReference>
<evidence type="ECO:0000313" key="4">
    <source>
        <dbReference type="Proteomes" id="UP000525389"/>
    </source>
</evidence>
<dbReference type="GO" id="GO:0005886">
    <property type="term" value="C:plasma membrane"/>
    <property type="evidence" value="ECO:0007669"/>
    <property type="project" value="TreeGrafter"/>
</dbReference>
<dbReference type="CDD" id="cd01949">
    <property type="entry name" value="GGDEF"/>
    <property type="match status" value="1"/>
</dbReference>
<organism evidence="3 4">
    <name type="scientific">Deinococcus budaensis</name>
    <dbReference type="NCBI Taxonomy" id="1665626"/>
    <lineage>
        <taxon>Bacteria</taxon>
        <taxon>Thermotogati</taxon>
        <taxon>Deinococcota</taxon>
        <taxon>Deinococci</taxon>
        <taxon>Deinococcales</taxon>
        <taxon>Deinococcaceae</taxon>
        <taxon>Deinococcus</taxon>
    </lineage>
</organism>
<keyword evidence="1" id="KW-1133">Transmembrane helix</keyword>
<feature type="transmembrane region" description="Helical" evidence="1">
    <location>
        <begin position="127"/>
        <end position="147"/>
    </location>
</feature>
<feature type="transmembrane region" description="Helical" evidence="1">
    <location>
        <begin position="99"/>
        <end position="120"/>
    </location>
</feature>
<dbReference type="GO" id="GO:0052621">
    <property type="term" value="F:diguanylate cyclase activity"/>
    <property type="evidence" value="ECO:0007669"/>
    <property type="project" value="TreeGrafter"/>
</dbReference>
<feature type="transmembrane region" description="Helical" evidence="1">
    <location>
        <begin position="20"/>
        <end position="39"/>
    </location>
</feature>
<dbReference type="PANTHER" id="PTHR45138:SF9">
    <property type="entry name" value="DIGUANYLATE CYCLASE DGCM-RELATED"/>
    <property type="match status" value="1"/>
</dbReference>
<comment type="caution">
    <text evidence="3">The sequence shown here is derived from an EMBL/GenBank/DDBJ whole genome shotgun (WGS) entry which is preliminary data.</text>
</comment>
<keyword evidence="4" id="KW-1185">Reference proteome</keyword>
<accession>A0A7W8LPN5</accession>
<dbReference type="InterPro" id="IPR029787">
    <property type="entry name" value="Nucleotide_cyclase"/>
</dbReference>
<dbReference type="InterPro" id="IPR000160">
    <property type="entry name" value="GGDEF_dom"/>
</dbReference>
<keyword evidence="1" id="KW-0472">Membrane</keyword>
<sequence length="353" mass="38245">MARLMRRAAARLRRLDPQRFLLWVPLVAALIAVVILAALGQLWSPYLTVIVGLIAFDLLALFGSPRRRAALLAAAPQAYALCLLSAWTIALYVLPEDPVTPMALLAVVLHTTTVYVFFFVQRRPRAAGLWSAATLAAFLLSALPHSVRTLGGNGAFDGATFPLTLLLTHGVLILVLASFSRARAQLASERAEARAMRELAHRDSLTGLHNRRKLEQDLTAAAARARPGTLLAVIDVDGLKGVNDTLGHAAGDDLLRRFAAGFAREVQGTARAYRLSGDEFALLFRRATPETAQEVVAAVTQEVRRSYAQAGASVGAAPWQRGETPSAWLSRADRAMYRHKKRTQEDAASGEQA</sequence>
<gene>
    <name evidence="3" type="ORF">HNQ09_001396</name>
</gene>
<dbReference type="SUPFAM" id="SSF55073">
    <property type="entry name" value="Nucleotide cyclase"/>
    <property type="match status" value="1"/>
</dbReference>
<dbReference type="GO" id="GO:1902201">
    <property type="term" value="P:negative regulation of bacterial-type flagellum-dependent cell motility"/>
    <property type="evidence" value="ECO:0007669"/>
    <property type="project" value="TreeGrafter"/>
</dbReference>
<dbReference type="NCBIfam" id="TIGR00254">
    <property type="entry name" value="GGDEF"/>
    <property type="match status" value="1"/>
</dbReference>
<evidence type="ECO:0000256" key="1">
    <source>
        <dbReference type="SAM" id="Phobius"/>
    </source>
</evidence>
<dbReference type="PROSITE" id="PS50887">
    <property type="entry name" value="GGDEF"/>
    <property type="match status" value="1"/>
</dbReference>
<dbReference type="InterPro" id="IPR043128">
    <property type="entry name" value="Rev_trsase/Diguanyl_cyclase"/>
</dbReference>
<dbReference type="GO" id="GO:0043709">
    <property type="term" value="P:cell adhesion involved in single-species biofilm formation"/>
    <property type="evidence" value="ECO:0007669"/>
    <property type="project" value="TreeGrafter"/>
</dbReference>
<dbReference type="EMBL" id="JACHFN010000004">
    <property type="protein sequence ID" value="MBB5233958.1"/>
    <property type="molecule type" value="Genomic_DNA"/>
</dbReference>
<feature type="transmembrane region" description="Helical" evidence="1">
    <location>
        <begin position="45"/>
        <end position="62"/>
    </location>
</feature>
<dbReference type="InterPro" id="IPR050469">
    <property type="entry name" value="Diguanylate_Cyclase"/>
</dbReference>
<reference evidence="3 4" key="1">
    <citation type="submission" date="2020-08" db="EMBL/GenBank/DDBJ databases">
        <title>Genomic Encyclopedia of Type Strains, Phase IV (KMG-IV): sequencing the most valuable type-strain genomes for metagenomic binning, comparative biology and taxonomic classification.</title>
        <authorList>
            <person name="Goeker M."/>
        </authorList>
    </citation>
    <scope>NUCLEOTIDE SEQUENCE [LARGE SCALE GENOMIC DNA]</scope>
    <source>
        <strain evidence="3 4">DSM 101791</strain>
    </source>
</reference>
<feature type="transmembrane region" description="Helical" evidence="1">
    <location>
        <begin position="69"/>
        <end position="93"/>
    </location>
</feature>
<dbReference type="Gene3D" id="3.30.70.270">
    <property type="match status" value="1"/>
</dbReference>
<evidence type="ECO:0000259" key="2">
    <source>
        <dbReference type="PROSITE" id="PS50887"/>
    </source>
</evidence>
<protein>
    <submittedName>
        <fullName evidence="3">Diguanylate cyclase (GGDEF)-like protein</fullName>
    </submittedName>
</protein>
<proteinExistence type="predicted"/>
<feature type="domain" description="GGDEF" evidence="2">
    <location>
        <begin position="227"/>
        <end position="353"/>
    </location>
</feature>
<evidence type="ECO:0000313" key="3">
    <source>
        <dbReference type="EMBL" id="MBB5233958.1"/>
    </source>
</evidence>
<name>A0A7W8LPN5_9DEIO</name>
<dbReference type="PANTHER" id="PTHR45138">
    <property type="entry name" value="REGULATORY COMPONENTS OF SENSORY TRANSDUCTION SYSTEM"/>
    <property type="match status" value="1"/>
</dbReference>
<dbReference type="Proteomes" id="UP000525389">
    <property type="component" value="Unassembled WGS sequence"/>
</dbReference>
<dbReference type="Pfam" id="PF00990">
    <property type="entry name" value="GGDEF"/>
    <property type="match status" value="1"/>
</dbReference>
<feature type="transmembrane region" description="Helical" evidence="1">
    <location>
        <begin position="159"/>
        <end position="180"/>
    </location>
</feature>
<dbReference type="AlphaFoldDB" id="A0A7W8LPN5"/>